<dbReference type="AlphaFoldDB" id="A0A9N9CK76"/>
<evidence type="ECO:0000313" key="2">
    <source>
        <dbReference type="EMBL" id="CAG8604376.1"/>
    </source>
</evidence>
<dbReference type="EMBL" id="CAJVPY010003875">
    <property type="protein sequence ID" value="CAG8604376.1"/>
    <property type="molecule type" value="Genomic_DNA"/>
</dbReference>
<keyword evidence="3" id="KW-1185">Reference proteome</keyword>
<evidence type="ECO:0000256" key="1">
    <source>
        <dbReference type="SAM" id="MobiDB-lite"/>
    </source>
</evidence>
<dbReference type="OrthoDB" id="2443156at2759"/>
<gene>
    <name evidence="2" type="ORF">DERYTH_LOCUS7811</name>
</gene>
<proteinExistence type="predicted"/>
<sequence>MVPQSISLSSLTGPKKKTPKTDKSLHFKTKGETSSVNPDYTPNIKIDNNQDWQQEVKKSNQYVKYGLYLESYARTRGWLDLLNKICPDLSLAKAKAYLYNLQFHEDVSDIIKIFSQMIYDIQFKMNDLLLSGILDTQFIENNHKNLKNTYHSNGIWNKLNEKI</sequence>
<comment type="caution">
    <text evidence="2">The sequence shown here is derived from an EMBL/GenBank/DDBJ whole genome shotgun (WGS) entry which is preliminary data.</text>
</comment>
<feature type="compositionally biased region" description="Polar residues" evidence="1">
    <location>
        <begin position="32"/>
        <end position="41"/>
    </location>
</feature>
<dbReference type="Proteomes" id="UP000789405">
    <property type="component" value="Unassembled WGS sequence"/>
</dbReference>
<protein>
    <submittedName>
        <fullName evidence="2">10172_t:CDS:1</fullName>
    </submittedName>
</protein>
<accession>A0A9N9CK76</accession>
<name>A0A9N9CK76_9GLOM</name>
<feature type="region of interest" description="Disordered" evidence="1">
    <location>
        <begin position="1"/>
        <end position="41"/>
    </location>
</feature>
<organism evidence="2 3">
    <name type="scientific">Dentiscutata erythropus</name>
    <dbReference type="NCBI Taxonomy" id="1348616"/>
    <lineage>
        <taxon>Eukaryota</taxon>
        <taxon>Fungi</taxon>
        <taxon>Fungi incertae sedis</taxon>
        <taxon>Mucoromycota</taxon>
        <taxon>Glomeromycotina</taxon>
        <taxon>Glomeromycetes</taxon>
        <taxon>Diversisporales</taxon>
        <taxon>Gigasporaceae</taxon>
        <taxon>Dentiscutata</taxon>
    </lineage>
</organism>
<feature type="compositionally biased region" description="Basic and acidic residues" evidence="1">
    <location>
        <begin position="19"/>
        <end position="31"/>
    </location>
</feature>
<reference evidence="2" key="1">
    <citation type="submission" date="2021-06" db="EMBL/GenBank/DDBJ databases">
        <authorList>
            <person name="Kallberg Y."/>
            <person name="Tangrot J."/>
            <person name="Rosling A."/>
        </authorList>
    </citation>
    <scope>NUCLEOTIDE SEQUENCE</scope>
    <source>
        <strain evidence="2">MA453B</strain>
    </source>
</reference>
<evidence type="ECO:0000313" key="3">
    <source>
        <dbReference type="Proteomes" id="UP000789405"/>
    </source>
</evidence>
<feature type="compositionally biased region" description="Polar residues" evidence="1">
    <location>
        <begin position="1"/>
        <end position="12"/>
    </location>
</feature>